<comment type="caution">
    <text evidence="2">The sequence shown here is derived from an EMBL/GenBank/DDBJ whole genome shotgun (WGS) entry which is preliminary data.</text>
</comment>
<dbReference type="AlphaFoldDB" id="W7DWC9"/>
<proteinExistence type="predicted"/>
<keyword evidence="1" id="KW-1133">Transmembrane helix</keyword>
<reference evidence="2 3" key="1">
    <citation type="submission" date="2012-12" db="EMBL/GenBank/DDBJ databases">
        <title>Novel taxa of Listeriaceae from agricultural environments in the United States.</title>
        <authorList>
            <person name="den Bakker H.C."/>
            <person name="Allred A."/>
            <person name="Warchocki S."/>
            <person name="Wright E.M."/>
            <person name="Burrell A."/>
            <person name="Nightingale K.K."/>
            <person name="Kephart D."/>
            <person name="Wiedmann M."/>
        </authorList>
    </citation>
    <scope>NUCLEOTIDE SEQUENCE [LARGE SCALE GENOMIC DNA]</scope>
    <source>
        <strain evidence="2 3">FSL S10-1203</strain>
    </source>
</reference>
<keyword evidence="1" id="KW-0812">Transmembrane</keyword>
<feature type="transmembrane region" description="Helical" evidence="1">
    <location>
        <begin position="21"/>
        <end position="42"/>
    </location>
</feature>
<name>W7DWC9_9LIST</name>
<organism evidence="2 3">
    <name type="scientific">Listeria fleischmannii FSL S10-1203</name>
    <dbReference type="NCBI Taxonomy" id="1265822"/>
    <lineage>
        <taxon>Bacteria</taxon>
        <taxon>Bacillati</taxon>
        <taxon>Bacillota</taxon>
        <taxon>Bacilli</taxon>
        <taxon>Bacillales</taxon>
        <taxon>Listeriaceae</taxon>
        <taxon>Listeria</taxon>
    </lineage>
</organism>
<evidence type="ECO:0000256" key="1">
    <source>
        <dbReference type="SAM" id="Phobius"/>
    </source>
</evidence>
<protein>
    <submittedName>
        <fullName evidence="2">Putative lysylphosphatidylglycerol synthetase</fullName>
    </submittedName>
</protein>
<dbReference type="PATRIC" id="fig|1265822.4.peg.2836"/>
<dbReference type="Proteomes" id="UP000019241">
    <property type="component" value="Unassembled WGS sequence"/>
</dbReference>
<dbReference type="EMBL" id="AODM01000046">
    <property type="protein sequence ID" value="EUJ52400.1"/>
    <property type="molecule type" value="Genomic_DNA"/>
</dbReference>
<keyword evidence="1" id="KW-0472">Membrane</keyword>
<evidence type="ECO:0000313" key="2">
    <source>
        <dbReference type="EMBL" id="EUJ52400.1"/>
    </source>
</evidence>
<gene>
    <name evidence="2" type="ORF">MCOL2_13941</name>
</gene>
<evidence type="ECO:0000313" key="3">
    <source>
        <dbReference type="Proteomes" id="UP000019241"/>
    </source>
</evidence>
<accession>W7DWC9</accession>
<sequence>MKEKLLQAYDFFQRNSKVVKIVFVTLIMLFVVYEVINILTTVDYNSLKENLNLTKSRKHSHYDYRWTDCSHPYAYL</sequence>